<comment type="subcellular location">
    <subcellularLocation>
        <location evidence="1">Membrane</location>
    </subcellularLocation>
</comment>
<dbReference type="Proteomes" id="UP001652624">
    <property type="component" value="Chromosome 15"/>
</dbReference>
<evidence type="ECO:0000256" key="4">
    <source>
        <dbReference type="ARBA" id="ARBA00022889"/>
    </source>
</evidence>
<sequence length="721" mass="78001">MGPTAGALVRLGLVLLVSLTAHCASPPAEGISPGRLDTGRADLWASTSTSLVQDFWCQPASLLSRDQLSALIRRMATQHVQLRAWQLSCLANLATLRGLQGDFQLHPPDLLLFYNLAQVREEECRAFTRRAAQGDTELLANLPDQRAALRNTALACLGGPHLQLNASDLLILGVLVCDLDAASIAAADPHVLQNLQRCPRLSPAQQEALNQLLASGRTALGPPDSWNLEGLQTLGPLATYISPSLWRQVQEAVGLDFFGSVVSECRAGRLRQREARRVVTSFLEAKAHLRPKRGTGRACMRGDITAATLRDDLFLVHYDCAQLDSCLGSHVLRANLDPLLQHPLPAECQRVVKAKLALTYPRGVPEEQLRRMASLVYLYSRAEIGQWDISSMDTLVALLASDAALNNQTEAVLQKFLDHNGTLTGALLVAIGGSRLCWMSPRQIQTIRPSEFRLAGDLDISSCPQSRKNVLFAKAREAFGGTQTPDIYYRHMRPYLGEASWGAGWAAPPQQPLAPNPSHCWHPGGASVEELRHLAQANVSMDIDTFTNLNPHVLQSLSLDNVTTLLGQNVGDLQKARSHPTISSWLRSLNSSSLGELGLDANPSSPTGPSHPTSRTPNTPSLVPRPAHTKDLPGNAAVVPSSGSLVAPLGYLPLAVALPSGLLWLLRGAVRTPTRTAVPTPQPPRTSWSQCHPQDRGDPEVYLDAQPGRKAGPECKGLHHV</sequence>
<proteinExistence type="inferred from homology"/>
<evidence type="ECO:0000256" key="3">
    <source>
        <dbReference type="ARBA" id="ARBA00022729"/>
    </source>
</evidence>
<comment type="similarity">
    <text evidence="2">Belongs to the mesothelin family.</text>
</comment>
<dbReference type="InterPro" id="IPR026664">
    <property type="entry name" value="Stereocilin-rel"/>
</dbReference>
<feature type="region of interest" description="Disordered" evidence="7">
    <location>
        <begin position="674"/>
        <end position="695"/>
    </location>
</feature>
<feature type="region of interest" description="Disordered" evidence="7">
    <location>
        <begin position="596"/>
        <end position="634"/>
    </location>
</feature>
<evidence type="ECO:0000313" key="9">
    <source>
        <dbReference type="Proteomes" id="UP001652624"/>
    </source>
</evidence>
<organism evidence="9 10">
    <name type="scientific">Erinaceus europaeus</name>
    <name type="common">Western European hedgehog</name>
    <dbReference type="NCBI Taxonomy" id="9365"/>
    <lineage>
        <taxon>Eukaryota</taxon>
        <taxon>Metazoa</taxon>
        <taxon>Chordata</taxon>
        <taxon>Craniata</taxon>
        <taxon>Vertebrata</taxon>
        <taxon>Euteleostomi</taxon>
        <taxon>Mammalia</taxon>
        <taxon>Eutheria</taxon>
        <taxon>Laurasiatheria</taxon>
        <taxon>Eulipotyphla</taxon>
        <taxon>Erinaceidae</taxon>
        <taxon>Erinaceinae</taxon>
        <taxon>Erinaceus</taxon>
    </lineage>
</organism>
<evidence type="ECO:0000256" key="7">
    <source>
        <dbReference type="SAM" id="MobiDB-lite"/>
    </source>
</evidence>
<dbReference type="PANTHER" id="PTHR23412:SF15">
    <property type="entry name" value="MESOTHELIN-LIKE PROTEIN"/>
    <property type="match status" value="1"/>
</dbReference>
<feature type="compositionally biased region" description="Low complexity" evidence="7">
    <location>
        <begin position="596"/>
        <end position="617"/>
    </location>
</feature>
<keyword evidence="9" id="KW-1185">Reference proteome</keyword>
<evidence type="ECO:0000256" key="2">
    <source>
        <dbReference type="ARBA" id="ARBA00011016"/>
    </source>
</evidence>
<dbReference type="RefSeq" id="XP_060028661.1">
    <property type="nucleotide sequence ID" value="XM_060172678.1"/>
</dbReference>
<feature type="signal peptide" evidence="8">
    <location>
        <begin position="1"/>
        <end position="30"/>
    </location>
</feature>
<accession>A0ABM3VWJ8</accession>
<evidence type="ECO:0000256" key="6">
    <source>
        <dbReference type="ARBA" id="ARBA00023180"/>
    </source>
</evidence>
<evidence type="ECO:0000313" key="10">
    <source>
        <dbReference type="RefSeq" id="XP_060028661.1"/>
    </source>
</evidence>
<evidence type="ECO:0000256" key="5">
    <source>
        <dbReference type="ARBA" id="ARBA00023136"/>
    </source>
</evidence>
<name>A0ABM3VWJ8_ERIEU</name>
<evidence type="ECO:0000256" key="1">
    <source>
        <dbReference type="ARBA" id="ARBA00004370"/>
    </source>
</evidence>
<protein>
    <submittedName>
        <fullName evidence="10">Mesothelin-like protein isoform X1</fullName>
    </submittedName>
</protein>
<keyword evidence="6" id="KW-0325">Glycoprotein</keyword>
<keyword evidence="3 8" id="KW-0732">Signal</keyword>
<feature type="chain" id="PRO_5047006662" evidence="8">
    <location>
        <begin position="31"/>
        <end position="721"/>
    </location>
</feature>
<gene>
    <name evidence="10" type="primary">LOC103117933</name>
</gene>
<keyword evidence="5" id="KW-0472">Membrane</keyword>
<dbReference type="InterPro" id="IPR010335">
    <property type="entry name" value="Mesothelin"/>
</dbReference>
<evidence type="ECO:0000256" key="8">
    <source>
        <dbReference type="SAM" id="SignalP"/>
    </source>
</evidence>
<dbReference type="Pfam" id="PF06060">
    <property type="entry name" value="Mesothelin"/>
    <property type="match status" value="2"/>
</dbReference>
<reference evidence="10" key="1">
    <citation type="submission" date="2025-08" db="UniProtKB">
        <authorList>
            <consortium name="RefSeq"/>
        </authorList>
    </citation>
    <scope>IDENTIFICATION</scope>
</reference>
<dbReference type="PANTHER" id="PTHR23412">
    <property type="entry name" value="STEREOCILIN RELATED"/>
    <property type="match status" value="1"/>
</dbReference>
<dbReference type="GeneID" id="103117933"/>
<keyword evidence="4" id="KW-0130">Cell adhesion</keyword>